<reference evidence="7" key="1">
    <citation type="submission" date="2023-08" db="EMBL/GenBank/DDBJ databases">
        <authorList>
            <person name="Chen Y."/>
            <person name="Shah S."/>
            <person name="Dougan E. K."/>
            <person name="Thang M."/>
            <person name="Chan C."/>
        </authorList>
    </citation>
    <scope>NUCLEOTIDE SEQUENCE</scope>
</reference>
<proteinExistence type="inferred from homology"/>
<gene>
    <name evidence="7" type="ORF">EVOR1521_LOCUS20133</name>
</gene>
<keyword evidence="5 6" id="KW-0472">Membrane</keyword>
<feature type="transmembrane region" description="Helical" evidence="6">
    <location>
        <begin position="53"/>
        <end position="76"/>
    </location>
</feature>
<evidence type="ECO:0000256" key="3">
    <source>
        <dbReference type="ARBA" id="ARBA00022692"/>
    </source>
</evidence>
<comment type="subcellular location">
    <subcellularLocation>
        <location evidence="1">Membrane</location>
        <topology evidence="1">Multi-pass membrane protein</topology>
    </subcellularLocation>
</comment>
<dbReference type="GO" id="GO:0005737">
    <property type="term" value="C:cytoplasm"/>
    <property type="evidence" value="ECO:0007669"/>
    <property type="project" value="TreeGrafter"/>
</dbReference>
<comment type="caution">
    <text evidence="7">The sequence shown here is derived from an EMBL/GenBank/DDBJ whole genome shotgun (WGS) entry which is preliminary data.</text>
</comment>
<dbReference type="Proteomes" id="UP001178507">
    <property type="component" value="Unassembled WGS sequence"/>
</dbReference>
<sequence length="198" mass="22564">MVVRRGTAALSRIGRKHPFLFGVAVSAIKTSGSDVMAQKVVERREEVDLRRNLIFFTWGLLYLGGVQYFIYVHLFARRWFPDAMAFAAKGWRAKLADKAGQRTVVKQVLIDQFVHHPFILFPAFYQVKEVIEGGTVAAGWRKFRQHQVEDLKLCWSVWIPVFLVNFSFSPLWMRVPVVAVVSFGFTAALSCLRGAPET</sequence>
<protein>
    <submittedName>
        <fullName evidence="7">Uncharacterized protein</fullName>
    </submittedName>
</protein>
<dbReference type="PANTHER" id="PTHR11266:SF21">
    <property type="entry name" value="ACT DOMAIN-CONTAINING PROTEIN"/>
    <property type="match status" value="1"/>
</dbReference>
<dbReference type="EMBL" id="CAUJNA010003208">
    <property type="protein sequence ID" value="CAJ1395775.1"/>
    <property type="molecule type" value="Genomic_DNA"/>
</dbReference>
<evidence type="ECO:0000256" key="6">
    <source>
        <dbReference type="RuleBase" id="RU363053"/>
    </source>
</evidence>
<evidence type="ECO:0000256" key="4">
    <source>
        <dbReference type="ARBA" id="ARBA00022989"/>
    </source>
</evidence>
<dbReference type="Pfam" id="PF04117">
    <property type="entry name" value="Mpv17_PMP22"/>
    <property type="match status" value="1"/>
</dbReference>
<evidence type="ECO:0000313" key="8">
    <source>
        <dbReference type="Proteomes" id="UP001178507"/>
    </source>
</evidence>
<accession>A0AA36IZL2</accession>
<keyword evidence="8" id="KW-1185">Reference proteome</keyword>
<comment type="similarity">
    <text evidence="2 6">Belongs to the peroxisomal membrane protein PXMP2/4 family.</text>
</comment>
<feature type="transmembrane region" description="Helical" evidence="6">
    <location>
        <begin position="174"/>
        <end position="192"/>
    </location>
</feature>
<keyword evidence="3 6" id="KW-0812">Transmembrane</keyword>
<evidence type="ECO:0000256" key="2">
    <source>
        <dbReference type="ARBA" id="ARBA00006824"/>
    </source>
</evidence>
<keyword evidence="4 6" id="KW-1133">Transmembrane helix</keyword>
<dbReference type="GO" id="GO:0016020">
    <property type="term" value="C:membrane"/>
    <property type="evidence" value="ECO:0007669"/>
    <property type="project" value="UniProtKB-SubCell"/>
</dbReference>
<dbReference type="InterPro" id="IPR007248">
    <property type="entry name" value="Mpv17_PMP22"/>
</dbReference>
<dbReference type="PANTHER" id="PTHR11266">
    <property type="entry name" value="PEROXISOMAL MEMBRANE PROTEIN 2, PXMP2 MPV17"/>
    <property type="match status" value="1"/>
</dbReference>
<dbReference type="AlphaFoldDB" id="A0AA36IZL2"/>
<evidence type="ECO:0000256" key="5">
    <source>
        <dbReference type="ARBA" id="ARBA00023136"/>
    </source>
</evidence>
<name>A0AA36IZL2_9DINO</name>
<evidence type="ECO:0000313" key="7">
    <source>
        <dbReference type="EMBL" id="CAJ1395775.1"/>
    </source>
</evidence>
<evidence type="ECO:0000256" key="1">
    <source>
        <dbReference type="ARBA" id="ARBA00004141"/>
    </source>
</evidence>
<organism evidence="7 8">
    <name type="scientific">Effrenium voratum</name>
    <dbReference type="NCBI Taxonomy" id="2562239"/>
    <lineage>
        <taxon>Eukaryota</taxon>
        <taxon>Sar</taxon>
        <taxon>Alveolata</taxon>
        <taxon>Dinophyceae</taxon>
        <taxon>Suessiales</taxon>
        <taxon>Symbiodiniaceae</taxon>
        <taxon>Effrenium</taxon>
    </lineage>
</organism>